<evidence type="ECO:0000313" key="2">
    <source>
        <dbReference type="Proteomes" id="UP000011750"/>
    </source>
</evidence>
<accession>M4E2N7</accession>
<reference evidence="1" key="3">
    <citation type="submission" date="2023-03" db="UniProtKB">
        <authorList>
            <consortium name="EnsemblPlants"/>
        </authorList>
    </citation>
    <scope>IDENTIFICATION</scope>
    <source>
        <strain evidence="1">cv. Chiifu-401-42</strain>
    </source>
</reference>
<protein>
    <submittedName>
        <fullName evidence="1">Uncharacterized protein</fullName>
    </submittedName>
</protein>
<reference evidence="1 2" key="1">
    <citation type="journal article" date="2011" name="Nat. Genet.">
        <title>The genome of the mesopolyploid crop species Brassica rapa.</title>
        <authorList>
            <consortium name="Brassica rapa Genome Sequencing Project Consortium"/>
            <person name="Wang X."/>
            <person name="Wang H."/>
            <person name="Wang J."/>
            <person name="Sun R."/>
            <person name="Wu J."/>
            <person name="Liu S."/>
            <person name="Bai Y."/>
            <person name="Mun J.H."/>
            <person name="Bancroft I."/>
            <person name="Cheng F."/>
            <person name="Huang S."/>
            <person name="Li X."/>
            <person name="Hua W."/>
            <person name="Wang J."/>
            <person name="Wang X."/>
            <person name="Freeling M."/>
            <person name="Pires J.C."/>
            <person name="Paterson A.H."/>
            <person name="Chalhoub B."/>
            <person name="Wang B."/>
            <person name="Hayward A."/>
            <person name="Sharpe A.G."/>
            <person name="Park B.S."/>
            <person name="Weisshaar B."/>
            <person name="Liu B."/>
            <person name="Li B."/>
            <person name="Liu B."/>
            <person name="Tong C."/>
            <person name="Song C."/>
            <person name="Duran C."/>
            <person name="Peng C."/>
            <person name="Geng C."/>
            <person name="Koh C."/>
            <person name="Lin C."/>
            <person name="Edwards D."/>
            <person name="Mu D."/>
            <person name="Shen D."/>
            <person name="Soumpourou E."/>
            <person name="Li F."/>
            <person name="Fraser F."/>
            <person name="Conant G."/>
            <person name="Lassalle G."/>
            <person name="King G.J."/>
            <person name="Bonnema G."/>
            <person name="Tang H."/>
            <person name="Wang H."/>
            <person name="Belcram H."/>
            <person name="Zhou H."/>
            <person name="Hirakawa H."/>
            <person name="Abe H."/>
            <person name="Guo H."/>
            <person name="Wang H."/>
            <person name="Jin H."/>
            <person name="Parkin I.A."/>
            <person name="Batley J."/>
            <person name="Kim J.S."/>
            <person name="Just J."/>
            <person name="Li J."/>
            <person name="Xu J."/>
            <person name="Deng J."/>
            <person name="Kim J.A."/>
            <person name="Li J."/>
            <person name="Yu J."/>
            <person name="Meng J."/>
            <person name="Wang J."/>
            <person name="Min J."/>
            <person name="Poulain J."/>
            <person name="Wang J."/>
            <person name="Hatakeyama K."/>
            <person name="Wu K."/>
            <person name="Wang L."/>
            <person name="Fang L."/>
            <person name="Trick M."/>
            <person name="Links M.G."/>
            <person name="Zhao M."/>
            <person name="Jin M."/>
            <person name="Ramchiary N."/>
            <person name="Drou N."/>
            <person name="Berkman P.J."/>
            <person name="Cai Q."/>
            <person name="Huang Q."/>
            <person name="Li R."/>
            <person name="Tabata S."/>
            <person name="Cheng S."/>
            <person name="Zhang S."/>
            <person name="Zhang S."/>
            <person name="Huang S."/>
            <person name="Sato S."/>
            <person name="Sun S."/>
            <person name="Kwon S.J."/>
            <person name="Choi S.R."/>
            <person name="Lee T.H."/>
            <person name="Fan W."/>
            <person name="Zhao X."/>
            <person name="Tan X."/>
            <person name="Xu X."/>
            <person name="Wang Y."/>
            <person name="Qiu Y."/>
            <person name="Yin Y."/>
            <person name="Li Y."/>
            <person name="Du Y."/>
            <person name="Liao Y."/>
            <person name="Lim Y."/>
            <person name="Narusaka Y."/>
            <person name="Wang Y."/>
            <person name="Wang Z."/>
            <person name="Li Z."/>
            <person name="Wang Z."/>
            <person name="Xiong Z."/>
            <person name="Zhang Z."/>
        </authorList>
    </citation>
    <scope>NUCLEOTIDE SEQUENCE [LARGE SCALE GENOMIC DNA]</scope>
    <source>
        <strain evidence="1 2">cv. Chiifu-401-42</strain>
    </source>
</reference>
<keyword evidence="2" id="KW-1185">Reference proteome</keyword>
<dbReference type="Proteomes" id="UP000011750">
    <property type="component" value="Chromosome A03"/>
</dbReference>
<name>M4E2N7_BRACM</name>
<dbReference type="eggNOG" id="KOG0032">
    <property type="taxonomic scope" value="Eukaryota"/>
</dbReference>
<dbReference type="AlphaFoldDB" id="M4E2N7"/>
<dbReference type="Gene3D" id="1.10.510.10">
    <property type="entry name" value="Transferase(Phosphotransferase) domain 1"/>
    <property type="match status" value="1"/>
</dbReference>
<dbReference type="Gramene" id="Bra023038.1">
    <property type="protein sequence ID" value="Bra023038.1-P"/>
    <property type="gene ID" value="Bra023038"/>
</dbReference>
<proteinExistence type="predicted"/>
<evidence type="ECO:0000313" key="1">
    <source>
        <dbReference type="EnsemblPlants" id="Bra023038.1-P"/>
    </source>
</evidence>
<sequence length="104" mass="12185">MCVTNLSRNGRSNLQYEYLEDELDWSSDPWPQVSDSLRDLIRKMLERNELCVGHPWIRDEGSPKSTRYTARYNCVESLEEVFTNRQAQEDGFKGTYGSDERISD</sequence>
<dbReference type="HOGENOM" id="CLU_2253915_0_0_1"/>
<dbReference type="EnsemblPlants" id="Bra023038.1">
    <property type="protein sequence ID" value="Bra023038.1-P"/>
    <property type="gene ID" value="Bra023038"/>
</dbReference>
<organism evidence="1 2">
    <name type="scientific">Brassica campestris</name>
    <name type="common">Field mustard</name>
    <dbReference type="NCBI Taxonomy" id="3711"/>
    <lineage>
        <taxon>Eukaryota</taxon>
        <taxon>Viridiplantae</taxon>
        <taxon>Streptophyta</taxon>
        <taxon>Embryophyta</taxon>
        <taxon>Tracheophyta</taxon>
        <taxon>Spermatophyta</taxon>
        <taxon>Magnoliopsida</taxon>
        <taxon>eudicotyledons</taxon>
        <taxon>Gunneridae</taxon>
        <taxon>Pentapetalae</taxon>
        <taxon>rosids</taxon>
        <taxon>malvids</taxon>
        <taxon>Brassicales</taxon>
        <taxon>Brassicaceae</taxon>
        <taxon>Brassiceae</taxon>
        <taxon>Brassica</taxon>
    </lineage>
</organism>
<dbReference type="STRING" id="51351.M4E2N7"/>
<reference evidence="1 2" key="2">
    <citation type="journal article" date="2018" name="Hortic Res">
        <title>Improved Brassica rapa reference genome by single-molecule sequencing and chromosome conformation capture technologies.</title>
        <authorList>
            <person name="Zhang L."/>
            <person name="Cai X."/>
            <person name="Wu J."/>
            <person name="Liu M."/>
            <person name="Grob S."/>
            <person name="Cheng F."/>
            <person name="Liang J."/>
            <person name="Cai C."/>
            <person name="Liu Z."/>
            <person name="Liu B."/>
            <person name="Wang F."/>
            <person name="Li S."/>
            <person name="Liu F."/>
            <person name="Li X."/>
            <person name="Cheng L."/>
            <person name="Yang W."/>
            <person name="Li M.H."/>
            <person name="Grossniklaus U."/>
            <person name="Zheng H."/>
            <person name="Wang X."/>
        </authorList>
    </citation>
    <scope>NUCLEOTIDE SEQUENCE [LARGE SCALE GENOMIC DNA]</scope>
    <source>
        <strain evidence="1 2">cv. Chiifu-401-42</strain>
    </source>
</reference>
<dbReference type="InParanoid" id="M4E2N7"/>